<feature type="region of interest" description="Disordered" evidence="1">
    <location>
        <begin position="31"/>
        <end position="76"/>
    </location>
</feature>
<dbReference type="Proteomes" id="UP000002026">
    <property type="component" value="Chromosome"/>
</dbReference>
<dbReference type="AlphaFoldDB" id="C7N7D6"/>
<reference evidence="2 3" key="1">
    <citation type="journal article" date="2009" name="Stand. Genomic Sci.">
        <title>Complete genome sequence of Slackia heliotrinireducens type strain (RHS 1).</title>
        <authorList>
            <person name="Pukall R."/>
            <person name="Lapidus A."/>
            <person name="Nolan M."/>
            <person name="Copeland A."/>
            <person name="Glavina Del Rio T."/>
            <person name="Lucas S."/>
            <person name="Chen F."/>
            <person name="Tice H."/>
            <person name="Cheng J.F."/>
            <person name="Chertkov O."/>
            <person name="Bruce D."/>
            <person name="Goodwin L."/>
            <person name="Kuske C."/>
            <person name="Brettin T."/>
            <person name="Detter J.C."/>
            <person name="Han C."/>
            <person name="Pitluck S."/>
            <person name="Pati A."/>
            <person name="Mavrommatis K."/>
            <person name="Ivanova N."/>
            <person name="Ovchinnikova G."/>
            <person name="Chen A."/>
            <person name="Palaniappan K."/>
            <person name="Schneider S."/>
            <person name="Rohde M."/>
            <person name="Chain P."/>
            <person name="D'haeseleer P."/>
            <person name="Goker M."/>
            <person name="Bristow J."/>
            <person name="Eisen J.A."/>
            <person name="Markowitz V."/>
            <person name="Kyrpides N.C."/>
            <person name="Klenk H.P."/>
            <person name="Hugenholtz P."/>
        </authorList>
    </citation>
    <scope>NUCLEOTIDE SEQUENCE [LARGE SCALE GENOMIC DNA]</scope>
    <source>
        <strain evidence="3">ATCC 29202 / DSM 20476 / NCTC 11029 / RHS 1</strain>
    </source>
</reference>
<proteinExistence type="predicted"/>
<sequence length="76" mass="8700">MHYDPDNHYDPYAPQTSIAQKVIRYIVRLIKQHRHTGPNDSSTTPKNERPDHDERHSEQPPRTADANDGTPPYGPA</sequence>
<organism evidence="2 3">
    <name type="scientific">Slackia heliotrinireducens (strain ATCC 29202 / DSM 20476 / NCTC 11029 / RHS 1)</name>
    <name type="common">Peptococcus heliotrinreducens</name>
    <dbReference type="NCBI Taxonomy" id="471855"/>
    <lineage>
        <taxon>Bacteria</taxon>
        <taxon>Bacillati</taxon>
        <taxon>Actinomycetota</taxon>
        <taxon>Coriobacteriia</taxon>
        <taxon>Eggerthellales</taxon>
        <taxon>Eggerthellaceae</taxon>
        <taxon>Slackia</taxon>
    </lineage>
</organism>
<keyword evidence="3" id="KW-1185">Reference proteome</keyword>
<name>C7N7D6_SLAHD</name>
<protein>
    <submittedName>
        <fullName evidence="2">Uncharacterized protein</fullName>
    </submittedName>
</protein>
<dbReference type="RefSeq" id="WP_012798923.1">
    <property type="nucleotide sequence ID" value="NC_013165.1"/>
</dbReference>
<feature type="compositionally biased region" description="Basic and acidic residues" evidence="1">
    <location>
        <begin position="46"/>
        <end position="59"/>
    </location>
</feature>
<dbReference type="EMBL" id="CP001684">
    <property type="protein sequence ID" value="ACV22821.1"/>
    <property type="molecule type" value="Genomic_DNA"/>
</dbReference>
<evidence type="ECO:0000256" key="1">
    <source>
        <dbReference type="SAM" id="MobiDB-lite"/>
    </source>
</evidence>
<gene>
    <name evidence="2" type="ordered locus">Shel_18030</name>
</gene>
<dbReference type="STRING" id="471855.Shel_18030"/>
<accession>C7N7D6</accession>
<dbReference type="HOGENOM" id="CLU_2652544_0_0_11"/>
<evidence type="ECO:0000313" key="2">
    <source>
        <dbReference type="EMBL" id="ACV22821.1"/>
    </source>
</evidence>
<dbReference type="KEGG" id="shi:Shel_18030"/>
<evidence type="ECO:0000313" key="3">
    <source>
        <dbReference type="Proteomes" id="UP000002026"/>
    </source>
</evidence>